<feature type="compositionally biased region" description="Low complexity" evidence="1">
    <location>
        <begin position="745"/>
        <end position="754"/>
    </location>
</feature>
<feature type="region of interest" description="Disordered" evidence="1">
    <location>
        <begin position="994"/>
        <end position="1028"/>
    </location>
</feature>
<feature type="region of interest" description="Disordered" evidence="1">
    <location>
        <begin position="184"/>
        <end position="206"/>
    </location>
</feature>
<feature type="compositionally biased region" description="Pro residues" evidence="1">
    <location>
        <begin position="1248"/>
        <end position="1257"/>
    </location>
</feature>
<feature type="compositionally biased region" description="Low complexity" evidence="1">
    <location>
        <begin position="301"/>
        <end position="319"/>
    </location>
</feature>
<feature type="region of interest" description="Disordered" evidence="1">
    <location>
        <begin position="225"/>
        <end position="245"/>
    </location>
</feature>
<feature type="compositionally biased region" description="Basic and acidic residues" evidence="1">
    <location>
        <begin position="480"/>
        <end position="494"/>
    </location>
</feature>
<feature type="compositionally biased region" description="Low complexity" evidence="1">
    <location>
        <begin position="790"/>
        <end position="828"/>
    </location>
</feature>
<protein>
    <submittedName>
        <fullName evidence="2">Uncharacterized protein</fullName>
    </submittedName>
</protein>
<feature type="compositionally biased region" description="Polar residues" evidence="1">
    <location>
        <begin position="1272"/>
        <end position="1287"/>
    </location>
</feature>
<dbReference type="RefSeq" id="XP_017991159.1">
    <property type="nucleotide sequence ID" value="XM_018134557.1"/>
</dbReference>
<feature type="region of interest" description="Disordered" evidence="1">
    <location>
        <begin position="528"/>
        <end position="547"/>
    </location>
</feature>
<feature type="region of interest" description="Disordered" evidence="1">
    <location>
        <begin position="596"/>
        <end position="621"/>
    </location>
</feature>
<feature type="compositionally biased region" description="Polar residues" evidence="1">
    <location>
        <begin position="1004"/>
        <end position="1019"/>
    </location>
</feature>
<dbReference type="OrthoDB" id="3362263at2759"/>
<dbReference type="Proteomes" id="UP000037751">
    <property type="component" value="Unassembled WGS sequence"/>
</dbReference>
<feature type="region of interest" description="Disordered" evidence="1">
    <location>
        <begin position="1191"/>
        <end position="1324"/>
    </location>
</feature>
<dbReference type="GeneID" id="28726432"/>
<evidence type="ECO:0000256" key="1">
    <source>
        <dbReference type="SAM" id="MobiDB-lite"/>
    </source>
</evidence>
<organism evidence="2 3">
    <name type="scientific">Malassezia pachydermatis</name>
    <dbReference type="NCBI Taxonomy" id="77020"/>
    <lineage>
        <taxon>Eukaryota</taxon>
        <taxon>Fungi</taxon>
        <taxon>Dikarya</taxon>
        <taxon>Basidiomycota</taxon>
        <taxon>Ustilaginomycotina</taxon>
        <taxon>Malasseziomycetes</taxon>
        <taxon>Malasseziales</taxon>
        <taxon>Malasseziaceae</taxon>
        <taxon>Malassezia</taxon>
    </lineage>
</organism>
<keyword evidence="3" id="KW-1185">Reference proteome</keyword>
<proteinExistence type="predicted"/>
<gene>
    <name evidence="2" type="ORF">Malapachy_0023</name>
</gene>
<feature type="compositionally biased region" description="Low complexity" evidence="1">
    <location>
        <begin position="28"/>
        <end position="44"/>
    </location>
</feature>
<accession>A0A0M8MN98</accession>
<feature type="compositionally biased region" description="Polar residues" evidence="1">
    <location>
        <begin position="231"/>
        <end position="245"/>
    </location>
</feature>
<comment type="caution">
    <text evidence="2">The sequence shown here is derived from an EMBL/GenBank/DDBJ whole genome shotgun (WGS) entry which is preliminary data.</text>
</comment>
<evidence type="ECO:0000313" key="2">
    <source>
        <dbReference type="EMBL" id="KOS13527.1"/>
    </source>
</evidence>
<feature type="compositionally biased region" description="Polar residues" evidence="1">
    <location>
        <begin position="530"/>
        <end position="545"/>
    </location>
</feature>
<evidence type="ECO:0000313" key="3">
    <source>
        <dbReference type="Proteomes" id="UP000037751"/>
    </source>
</evidence>
<reference evidence="2 3" key="1">
    <citation type="submission" date="2015-07" db="EMBL/GenBank/DDBJ databases">
        <title>Draft Genome Sequence of Malassezia furfur CBS1878 and Malassezia pachydermatis CBS1879.</title>
        <authorList>
            <person name="Triana S."/>
            <person name="Ohm R."/>
            <person name="Gonzalez A."/>
            <person name="DeCock H."/>
            <person name="Restrepo S."/>
            <person name="Celis A."/>
        </authorList>
    </citation>
    <scope>NUCLEOTIDE SEQUENCE [LARGE SCALE GENOMIC DNA]</scope>
    <source>
        <strain evidence="2 3">CBS 1879</strain>
    </source>
</reference>
<dbReference type="STRING" id="77020.A0A0M8MN98"/>
<dbReference type="EMBL" id="LGAV01000006">
    <property type="protein sequence ID" value="KOS13527.1"/>
    <property type="molecule type" value="Genomic_DNA"/>
</dbReference>
<feature type="region of interest" description="Disordered" evidence="1">
    <location>
        <begin position="1060"/>
        <end position="1085"/>
    </location>
</feature>
<feature type="compositionally biased region" description="Pro residues" evidence="1">
    <location>
        <begin position="1209"/>
        <end position="1224"/>
    </location>
</feature>
<feature type="region of interest" description="Disordered" evidence="1">
    <location>
        <begin position="741"/>
        <end position="910"/>
    </location>
</feature>
<feature type="region of interest" description="Disordered" evidence="1">
    <location>
        <begin position="1"/>
        <end position="85"/>
    </location>
</feature>
<feature type="compositionally biased region" description="Basic residues" evidence="1">
    <location>
        <begin position="780"/>
        <end position="789"/>
    </location>
</feature>
<name>A0A0M8MN98_9BASI</name>
<sequence>MTSRDPVGDHTMSPPPPVPGAWDKPASRSRVASHAQAQASVQRQPSLSSSKRDIYSDALSPWLRASPEYLGPPDRRPTWVADKGPLDVNAPSTTIASPAFLSAIAASNTSMEESMQTDPMYTPDVDASMPNTSTSSAAPPLNGLAIYTSSPMAQPAQEPTQSTVAGFAERMAYLRNLGYAFPAPAGSSASAEKPTRDDAQGSAPPLQYRMPSIHALRIRKSNVGLPDATEKSGSMPQAPSTRDISTTSFIYSPSTAAQHAWSPPPPLLRPSLDSMSYSIVNDSMVNEAIENMSLRDNSRLASAAEAPAPVEEPSAPQAATEKTEVVPMPAPVESPSDAHTISPGMVSPASTSPSAWYMAMHPTPSLPPVGEAWTAMSASSKRSSVASTLEPIHIVRGSPPAWATNSSLGTPSVGMTSPGIQDLQRSERPHSQIIHLPSSNRSVVRDSVLSLPDSFQPMTVPVSLSAEPADPQDTTTILRDEAPTSLPDDAHETTLVESPSNEPGKWTEVDDMLMKDASMDVAAAPAPLPTMSTSEAPTSPSTNSPDIVWSPALDSMHSLPALAVTHAAASATDAAATADTAAATAADQAPALALADEGVTPPPRPARASREAAAPPAMYEPRGPALEGYRVPSALRAADMSYAASPRHISYGARMVDDTYESPLDASYAPGHVYGMYDVSQATARDDSLLAPTTGPVHAWTETDQFAPGPIDLVTPSYQPMATLVEAAADKSMDTTAEAPLETDMPPMVRSSSPMSPPPATNHDVPTLMPALQYTMTKLPKGRRVRRSKPSSQTVPSSSTATAPPTMASSKEPTASSPPEEPTAAASPACPPRTLLLVDAPTPPRPANPRVVSHIRRKPVPVATVADEEEEEASMVHPRRPTEAVAEPSVPAKEPSMPALGPTTSGPRTADISLVDVSSSPWRSDYGGVRPALAPIPMGPVRSKEGTNVWLDSHDQHTGDTSHLSMLGAVADALPTFNLEDYFEASLQRIRIDTSGHPTPVKSGPTSFTRQGVPTSQPLVTRPPTDLFRHAPPVTMRVIGSPVMGLDEFSYVMDEDGIILRSPDPGAGSDGQARGGTEADAVPSLPPLDPYLPEEHEWMGDVPRPPRTRAAWAYKDGTDPVWDEALFMDTKLPRDFITKPNSVLARGRPVKKTEHTSIFYASLPEKRHRRRRGPMPQRAPPLKVMNFDEADEDEDDVHPSAFMDTSLPAPAPVADPSAHAPPPATATYMGDYAEAPRTTGVRKDPTMTSPPLPPLPTETPQMPTHTDFGPTQDATTPRKSGQDNKFSSWWKRHKPSPTKSTFPPNAEEAPVGAEPDYAEDEMPTHTQRDAAYGAEAAPPSMMRPSASTATTTTLKLGRRTAPPGFEPSQPGKYYLAGTVSLPSLNVARTAEQRARNETGLPETEPALIQSLLAAPSSSTVRARAGIIKALPFNPEVVPPTGQVLVVEERKILIRPVM</sequence>
<feature type="region of interest" description="Disordered" evidence="1">
    <location>
        <begin position="300"/>
        <end position="324"/>
    </location>
</feature>
<dbReference type="VEuPathDB" id="FungiDB:Malapachy_0023"/>
<feature type="region of interest" description="Disordered" evidence="1">
    <location>
        <begin position="480"/>
        <end position="505"/>
    </location>
</feature>